<comment type="caution">
    <text evidence="1">The sequence shown here is derived from an EMBL/GenBank/DDBJ whole genome shotgun (WGS) entry which is preliminary data.</text>
</comment>
<organism evidence="1 2">
    <name type="scientific">Dallia pectoralis</name>
    <name type="common">Alaska blackfish</name>
    <dbReference type="NCBI Taxonomy" id="75939"/>
    <lineage>
        <taxon>Eukaryota</taxon>
        <taxon>Metazoa</taxon>
        <taxon>Chordata</taxon>
        <taxon>Craniata</taxon>
        <taxon>Vertebrata</taxon>
        <taxon>Euteleostomi</taxon>
        <taxon>Actinopterygii</taxon>
        <taxon>Neopterygii</taxon>
        <taxon>Teleostei</taxon>
        <taxon>Protacanthopterygii</taxon>
        <taxon>Esociformes</taxon>
        <taxon>Umbridae</taxon>
        <taxon>Dallia</taxon>
    </lineage>
</organism>
<protein>
    <submittedName>
        <fullName evidence="1">Uncharacterized protein</fullName>
    </submittedName>
</protein>
<accession>A0ACC2G2I8</accession>
<dbReference type="Proteomes" id="UP001157502">
    <property type="component" value="Chromosome 18"/>
</dbReference>
<keyword evidence="2" id="KW-1185">Reference proteome</keyword>
<evidence type="ECO:0000313" key="1">
    <source>
        <dbReference type="EMBL" id="KAJ7997929.1"/>
    </source>
</evidence>
<proteinExistence type="predicted"/>
<gene>
    <name evidence="1" type="ORF">DPEC_G00217270</name>
</gene>
<reference evidence="1" key="1">
    <citation type="submission" date="2021-05" db="EMBL/GenBank/DDBJ databases">
        <authorList>
            <person name="Pan Q."/>
            <person name="Jouanno E."/>
            <person name="Zahm M."/>
            <person name="Klopp C."/>
            <person name="Cabau C."/>
            <person name="Louis A."/>
            <person name="Berthelot C."/>
            <person name="Parey E."/>
            <person name="Roest Crollius H."/>
            <person name="Montfort J."/>
            <person name="Robinson-Rechavi M."/>
            <person name="Bouchez O."/>
            <person name="Lampietro C."/>
            <person name="Lopez Roques C."/>
            <person name="Donnadieu C."/>
            <person name="Postlethwait J."/>
            <person name="Bobe J."/>
            <person name="Dillon D."/>
            <person name="Chandos A."/>
            <person name="von Hippel F."/>
            <person name="Guiguen Y."/>
        </authorList>
    </citation>
    <scope>NUCLEOTIDE SEQUENCE</scope>
    <source>
        <strain evidence="1">YG-Jan2019</strain>
    </source>
</reference>
<sequence length="436" mass="48280">MDEQQSTIISCLKLKIPEIDFHKTAVDKAFQSETGHLDLFLRFLLGLSLESNQKHLQGLLTKTSSSSQSHEETVNYIKENIRENPSSERCINLFHCLNELNDRSLVEEIQRYLCSGSLSKIQLSPAQWSALVFVLLTSDQEIDVIDLKKYSTSEKGLQRLLPVIKTCRTALLSGCRITEEGCASLVSALKSNPSHLKELDLSYNDLNDTGVKQLSALVKDPQCKLETLRLLDCGITEEGCASLVSALKSNPSHLKELDLSNNDLKDKGVKQLSGLVKDPQCKLETLRLSGCRITEEGCASLVSALKSNPSHLKELDLSNNDLKDTGVKQVSDLVKDPQSKLETLRLSGCLVTEEGCASLVSALKSNPSHLKELDLSYNHPGDSGVRLLSAGLEDPHWRLDKLNLDRCGEKWLKSGLKKYVCDLTLDPKTAHRFLSV</sequence>
<dbReference type="EMBL" id="CM055745">
    <property type="protein sequence ID" value="KAJ7997929.1"/>
    <property type="molecule type" value="Genomic_DNA"/>
</dbReference>
<evidence type="ECO:0000313" key="2">
    <source>
        <dbReference type="Proteomes" id="UP001157502"/>
    </source>
</evidence>
<name>A0ACC2G2I8_DALPE</name>